<accession>A0A420JCN4</accession>
<sequence>MINNNTSLTVLEFHFLWHLDAAAPPLPEQLEANSPTEL</sequence>
<protein>
    <submittedName>
        <fullName evidence="1">Uncharacterized protein</fullName>
    </submittedName>
</protein>
<dbReference type="AlphaFoldDB" id="A0A420JCN4"/>
<evidence type="ECO:0000313" key="2">
    <source>
        <dbReference type="Proteomes" id="UP000285326"/>
    </source>
</evidence>
<dbReference type="EMBL" id="MCBS01003222">
    <property type="protein sequence ID" value="RKF96018.1"/>
    <property type="molecule type" value="Genomic_DNA"/>
</dbReference>
<comment type="caution">
    <text evidence="1">The sequence shown here is derived from an EMBL/GenBank/DDBJ whole genome shotgun (WGS) entry which is preliminary data.</text>
</comment>
<organism evidence="1 2">
    <name type="scientific">Golovinomyces cichoracearum</name>
    <dbReference type="NCBI Taxonomy" id="62708"/>
    <lineage>
        <taxon>Eukaryota</taxon>
        <taxon>Fungi</taxon>
        <taxon>Dikarya</taxon>
        <taxon>Ascomycota</taxon>
        <taxon>Pezizomycotina</taxon>
        <taxon>Leotiomycetes</taxon>
        <taxon>Erysiphales</taxon>
        <taxon>Erysiphaceae</taxon>
        <taxon>Golovinomyces</taxon>
    </lineage>
</organism>
<dbReference type="Proteomes" id="UP000285326">
    <property type="component" value="Unassembled WGS sequence"/>
</dbReference>
<gene>
    <name evidence="1" type="ORF">GcM1_032004</name>
</gene>
<feature type="non-terminal residue" evidence="1">
    <location>
        <position position="38"/>
    </location>
</feature>
<evidence type="ECO:0000313" key="1">
    <source>
        <dbReference type="EMBL" id="RKF96018.1"/>
    </source>
</evidence>
<reference evidence="1 2" key="1">
    <citation type="journal article" date="2018" name="BMC Genomics">
        <title>Comparative genome analyses reveal sequence features reflecting distinct modes of host-adaptation between dicot and monocot powdery mildew.</title>
        <authorList>
            <person name="Wu Y."/>
            <person name="Ma X."/>
            <person name="Pan Z."/>
            <person name="Kale S.D."/>
            <person name="Song Y."/>
            <person name="King H."/>
            <person name="Zhang Q."/>
            <person name="Presley C."/>
            <person name="Deng X."/>
            <person name="Wei C.I."/>
            <person name="Xiao S."/>
        </authorList>
    </citation>
    <scope>NUCLEOTIDE SEQUENCE [LARGE SCALE GENOMIC DNA]</scope>
    <source>
        <strain evidence="1">UMSG1</strain>
    </source>
</reference>
<proteinExistence type="predicted"/>
<name>A0A420JCN4_9PEZI</name>